<organism evidence="2 3">
    <name type="scientific">Oryza meyeriana var. granulata</name>
    <dbReference type="NCBI Taxonomy" id="110450"/>
    <lineage>
        <taxon>Eukaryota</taxon>
        <taxon>Viridiplantae</taxon>
        <taxon>Streptophyta</taxon>
        <taxon>Embryophyta</taxon>
        <taxon>Tracheophyta</taxon>
        <taxon>Spermatophyta</taxon>
        <taxon>Magnoliopsida</taxon>
        <taxon>Liliopsida</taxon>
        <taxon>Poales</taxon>
        <taxon>Poaceae</taxon>
        <taxon>BOP clade</taxon>
        <taxon>Oryzoideae</taxon>
        <taxon>Oryzeae</taxon>
        <taxon>Oryzinae</taxon>
        <taxon>Oryza</taxon>
        <taxon>Oryza meyeriana</taxon>
    </lineage>
</organism>
<feature type="region of interest" description="Disordered" evidence="1">
    <location>
        <begin position="13"/>
        <end position="61"/>
    </location>
</feature>
<comment type="caution">
    <text evidence="2">The sequence shown here is derived from an EMBL/GenBank/DDBJ whole genome shotgun (WGS) entry which is preliminary data.</text>
</comment>
<gene>
    <name evidence="2" type="ORF">E2562_038580</name>
</gene>
<accession>A0A6G1DU49</accession>
<protein>
    <submittedName>
        <fullName evidence="2">Uncharacterized protein</fullName>
    </submittedName>
</protein>
<feature type="compositionally biased region" description="Low complexity" evidence="1">
    <location>
        <begin position="14"/>
        <end position="24"/>
    </location>
</feature>
<dbReference type="Proteomes" id="UP000479710">
    <property type="component" value="Unassembled WGS sequence"/>
</dbReference>
<name>A0A6G1DU49_9ORYZ</name>
<evidence type="ECO:0000313" key="3">
    <source>
        <dbReference type="Proteomes" id="UP000479710"/>
    </source>
</evidence>
<reference evidence="2 3" key="1">
    <citation type="submission" date="2019-11" db="EMBL/GenBank/DDBJ databases">
        <title>Whole genome sequence of Oryza granulata.</title>
        <authorList>
            <person name="Li W."/>
        </authorList>
    </citation>
    <scope>NUCLEOTIDE SEQUENCE [LARGE SCALE GENOMIC DNA]</scope>
    <source>
        <strain evidence="3">cv. Menghai</strain>
        <tissue evidence="2">Leaf</tissue>
    </source>
</reference>
<dbReference type="EMBL" id="SPHZ02000006">
    <property type="protein sequence ID" value="KAF0915732.1"/>
    <property type="molecule type" value="Genomic_DNA"/>
</dbReference>
<evidence type="ECO:0000256" key="1">
    <source>
        <dbReference type="SAM" id="MobiDB-lite"/>
    </source>
</evidence>
<evidence type="ECO:0000313" key="2">
    <source>
        <dbReference type="EMBL" id="KAF0915732.1"/>
    </source>
</evidence>
<keyword evidence="3" id="KW-1185">Reference proteome</keyword>
<sequence length="61" mass="6528">MWNWWRELGKLPCSEGHSGPASHPHGGGHSGPGVPFPSMCGRGKGERWKDSPSLAVSSQEC</sequence>
<proteinExistence type="predicted"/>
<dbReference type="AlphaFoldDB" id="A0A6G1DU49"/>